<dbReference type="Proteomes" id="UP000195570">
    <property type="component" value="Unassembled WGS sequence"/>
</dbReference>
<keyword evidence="5" id="KW-1185">Reference proteome</keyword>
<accession>A0A1G4IK39</accession>
<dbReference type="GeneID" id="92378450"/>
<evidence type="ECO:0000256" key="2">
    <source>
        <dbReference type="ARBA" id="ARBA00038211"/>
    </source>
</evidence>
<evidence type="ECO:0000256" key="3">
    <source>
        <dbReference type="ARBA" id="ARBA00038874"/>
    </source>
</evidence>
<dbReference type="VEuPathDB" id="TriTrypDB:TEOVI_000451000"/>
<evidence type="ECO:0000313" key="5">
    <source>
        <dbReference type="Proteomes" id="UP000195570"/>
    </source>
</evidence>
<comment type="caution">
    <text evidence="4">The sequence shown here is derived from an EMBL/GenBank/DDBJ whole genome shotgun (WGS) entry which is preliminary data.</text>
</comment>
<evidence type="ECO:0000313" key="4">
    <source>
        <dbReference type="EMBL" id="SCU72926.1"/>
    </source>
</evidence>
<dbReference type="AlphaFoldDB" id="A0A1G4IK39"/>
<dbReference type="Gene3D" id="3.90.1200.10">
    <property type="match status" value="1"/>
</dbReference>
<dbReference type="Pfam" id="PF01633">
    <property type="entry name" value="Choline_kinase"/>
    <property type="match status" value="1"/>
</dbReference>
<keyword evidence="4" id="KW-0808">Transferase</keyword>
<dbReference type="GO" id="GO:0005737">
    <property type="term" value="C:cytoplasm"/>
    <property type="evidence" value="ECO:0007669"/>
    <property type="project" value="TreeGrafter"/>
</dbReference>
<keyword evidence="4" id="KW-0418">Kinase</keyword>
<dbReference type="InterPro" id="IPR011009">
    <property type="entry name" value="Kinase-like_dom_sf"/>
</dbReference>
<dbReference type="Gene3D" id="3.30.200.20">
    <property type="entry name" value="Phosphorylase Kinase, domain 1"/>
    <property type="match status" value="1"/>
</dbReference>
<gene>
    <name evidence="4" type="ORF">TEOVI_000451000</name>
</gene>
<organism evidence="4 5">
    <name type="scientific">Trypanosoma equiperdum</name>
    <dbReference type="NCBI Taxonomy" id="5694"/>
    <lineage>
        <taxon>Eukaryota</taxon>
        <taxon>Discoba</taxon>
        <taxon>Euglenozoa</taxon>
        <taxon>Kinetoplastea</taxon>
        <taxon>Metakinetoplastina</taxon>
        <taxon>Trypanosomatida</taxon>
        <taxon>Trypanosomatidae</taxon>
        <taxon>Trypanosoma</taxon>
    </lineage>
</organism>
<dbReference type="PANTHER" id="PTHR22603">
    <property type="entry name" value="CHOLINE/ETHANOALAMINE KINASE"/>
    <property type="match status" value="1"/>
</dbReference>
<dbReference type="PANTHER" id="PTHR22603:SF66">
    <property type="entry name" value="ETHANOLAMINE KINASE"/>
    <property type="match status" value="1"/>
</dbReference>
<evidence type="ECO:0000256" key="1">
    <source>
        <dbReference type="ARBA" id="ARBA00037883"/>
    </source>
</evidence>
<dbReference type="EMBL" id="CZPT02001928">
    <property type="protein sequence ID" value="SCU72926.1"/>
    <property type="molecule type" value="Genomic_DNA"/>
</dbReference>
<dbReference type="SUPFAM" id="SSF56112">
    <property type="entry name" value="Protein kinase-like (PK-like)"/>
    <property type="match status" value="1"/>
</dbReference>
<proteinExistence type="inferred from homology"/>
<name>A0A1G4IK39_TRYEQ</name>
<reference evidence="4" key="1">
    <citation type="submission" date="2016-09" db="EMBL/GenBank/DDBJ databases">
        <authorList>
            <person name="Hebert L."/>
            <person name="Moumen B."/>
        </authorList>
    </citation>
    <scope>NUCLEOTIDE SEQUENCE [LARGE SCALE GENOMIC DNA]</scope>
    <source>
        <strain evidence="4">OVI</strain>
    </source>
</reference>
<comment type="pathway">
    <text evidence="1">Phospholipid metabolism; phosphatidylethanolamine biosynthesis; phosphatidylethanolamine from ethanolamine: step 1/3.</text>
</comment>
<dbReference type="RefSeq" id="XP_067083376.1">
    <property type="nucleotide sequence ID" value="XM_067227275.1"/>
</dbReference>
<dbReference type="EC" id="2.7.1.82" evidence="3"/>
<protein>
    <recommendedName>
        <fullName evidence="3">ethanolamine kinase</fullName>
        <ecNumber evidence="3">2.7.1.82</ecNumber>
    </recommendedName>
</protein>
<dbReference type="GO" id="GO:0006646">
    <property type="term" value="P:phosphatidylethanolamine biosynthetic process"/>
    <property type="evidence" value="ECO:0007669"/>
    <property type="project" value="TreeGrafter"/>
</dbReference>
<comment type="similarity">
    <text evidence="2">Belongs to the choline/ethanolamine kinase family.</text>
</comment>
<sequence length="431" mass="49199">MEVAVGHVRHVPCTVPDDPASRMRAIREIVARHCALFMQKGGDVGRSQCASNLGNNITSGTSNGFDADRLQVVAFSGGITNEMYHVYCEGWEAHSVVMRIFGKETERVISRGDELFYQSLFIPTYVRGQNFLVYQYLYQYEPLPFVEMVKEYEKIARGIAFFHVRATLEARSDYSVTPVGGVVGAGGATVGPTNTCSRFDLEENYIVHSLTEWVEQALSETVQEKVDATKRATYASVAQQLKEEAQWLLPLMQRHSHELGESTCHNDLLSGNIMRQKSDGALKIIDFEYAKRNYFLFDIANHFNEYTGLECDYATYFPSEEHMKKFVTTYMCAMREELEKHAEEAKRRQLTDIIPGQQHFFMCDVGGVEGDKRIHRMVQLVKLLTLASHLSWSVWALLQEAVSKTDMDFLRYSQLRLSRYLETRKEFSASS</sequence>
<dbReference type="GO" id="GO:0004305">
    <property type="term" value="F:ethanolamine kinase activity"/>
    <property type="evidence" value="ECO:0007669"/>
    <property type="project" value="UniProtKB-EC"/>
</dbReference>